<dbReference type="SMART" id="SM00631">
    <property type="entry name" value="Zn_pept"/>
    <property type="match status" value="1"/>
</dbReference>
<proteinExistence type="inferred from homology"/>
<evidence type="ECO:0000259" key="5">
    <source>
        <dbReference type="PROSITE" id="PS52035"/>
    </source>
</evidence>
<feature type="domain" description="Peptidase M14" evidence="5">
    <location>
        <begin position="48"/>
        <end position="344"/>
    </location>
</feature>
<dbReference type="Pfam" id="PF00246">
    <property type="entry name" value="Peptidase_M14"/>
    <property type="match status" value="1"/>
</dbReference>
<dbReference type="RefSeq" id="XP_022256222.1">
    <property type="nucleotide sequence ID" value="XM_022400514.1"/>
</dbReference>
<comment type="similarity">
    <text evidence="2 3">Belongs to the peptidase M14 family.</text>
</comment>
<evidence type="ECO:0000256" key="3">
    <source>
        <dbReference type="PROSITE-ProRule" id="PRU01379"/>
    </source>
</evidence>
<dbReference type="CDD" id="cd06227">
    <property type="entry name" value="M14-CPA-like"/>
    <property type="match status" value="1"/>
</dbReference>
<dbReference type="SUPFAM" id="SSF53187">
    <property type="entry name" value="Zn-dependent exopeptidases"/>
    <property type="match status" value="1"/>
</dbReference>
<dbReference type="PROSITE" id="PS52035">
    <property type="entry name" value="PEPTIDASE_M14"/>
    <property type="match status" value="1"/>
</dbReference>
<feature type="region of interest" description="Disordered" evidence="4">
    <location>
        <begin position="321"/>
        <end position="344"/>
    </location>
</feature>
<accession>A0ABM1TK16</accession>
<evidence type="ECO:0000313" key="7">
    <source>
        <dbReference type="RefSeq" id="XP_022256222.1"/>
    </source>
</evidence>
<name>A0ABM1TK16_LIMPO</name>
<dbReference type="Gene3D" id="3.40.630.10">
    <property type="entry name" value="Zn peptidases"/>
    <property type="match status" value="1"/>
</dbReference>
<organism evidence="6 7">
    <name type="scientific">Limulus polyphemus</name>
    <name type="common">Atlantic horseshoe crab</name>
    <dbReference type="NCBI Taxonomy" id="6850"/>
    <lineage>
        <taxon>Eukaryota</taxon>
        <taxon>Metazoa</taxon>
        <taxon>Ecdysozoa</taxon>
        <taxon>Arthropoda</taxon>
        <taxon>Chelicerata</taxon>
        <taxon>Merostomata</taxon>
        <taxon>Xiphosura</taxon>
        <taxon>Limulidae</taxon>
        <taxon>Limulus</taxon>
    </lineage>
</organism>
<dbReference type="InterPro" id="IPR000834">
    <property type="entry name" value="Peptidase_M14"/>
</dbReference>
<evidence type="ECO:0000256" key="1">
    <source>
        <dbReference type="ARBA" id="ARBA00001947"/>
    </source>
</evidence>
<evidence type="ECO:0000256" key="4">
    <source>
        <dbReference type="SAM" id="MobiDB-lite"/>
    </source>
</evidence>
<dbReference type="Proteomes" id="UP000694941">
    <property type="component" value="Unplaced"/>
</dbReference>
<protein>
    <submittedName>
        <fullName evidence="7">Carboxypeptidase A5-like</fullName>
    </submittedName>
</protein>
<dbReference type="InterPro" id="IPR034269">
    <property type="entry name" value="At5g42320_M14_CPD"/>
</dbReference>
<gene>
    <name evidence="7" type="primary">LOC111088992</name>
</gene>
<dbReference type="PANTHER" id="PTHR11705:SF119">
    <property type="entry name" value="OS02G0119300 PROTEIN"/>
    <property type="match status" value="1"/>
</dbReference>
<reference evidence="7" key="1">
    <citation type="submission" date="2025-08" db="UniProtKB">
        <authorList>
            <consortium name="RefSeq"/>
        </authorList>
    </citation>
    <scope>IDENTIFICATION</scope>
    <source>
        <tissue evidence="7">Muscle</tissue>
    </source>
</reference>
<dbReference type="GeneID" id="111088992"/>
<comment type="caution">
    <text evidence="3">Lacks conserved residue(s) required for the propagation of feature annotation.</text>
</comment>
<evidence type="ECO:0000313" key="6">
    <source>
        <dbReference type="Proteomes" id="UP000694941"/>
    </source>
</evidence>
<dbReference type="PANTHER" id="PTHR11705">
    <property type="entry name" value="PROTEASE FAMILY M14 CARBOXYPEPTIDASE A,B"/>
    <property type="match status" value="1"/>
</dbReference>
<evidence type="ECO:0000256" key="2">
    <source>
        <dbReference type="ARBA" id="ARBA00005988"/>
    </source>
</evidence>
<sequence length="344" mass="39453">MADFLRTFILISRFAVKWMSFVMMCLSWAVGISNTAQRKENYLPDYNVYHNLSKIYSEISEIAERNPFYMQLDNTYVSRHGRSQLLLHISNFSDSHEPNENGQPQWTPSKVRILFSFGEHAREFFPIESLFHLLRNLTRGIHAVRDSPEELFSRKLLSKVDLFIIVMLNPDGREYIEKTHNYCWRGTSTGVDVNRNFNWNYGGEGSASETGSEELRGPQPFSEPECFVLLDITKKYSFDAFVSFHSGIREIYVPFADSESRRLKRKPTNIELMMKLAKKMAEITEPHFVYGQAFVVNQYTADGTIFDYMAGIKKGIPTDQSSKLEISGSSSPSHLGASSADVIR</sequence>
<feature type="compositionally biased region" description="Low complexity" evidence="4">
    <location>
        <begin position="327"/>
        <end position="344"/>
    </location>
</feature>
<keyword evidence="6" id="KW-1185">Reference proteome</keyword>
<comment type="cofactor">
    <cofactor evidence="1">
        <name>Zn(2+)</name>
        <dbReference type="ChEBI" id="CHEBI:29105"/>
    </cofactor>
</comment>